<reference evidence="1 2" key="1">
    <citation type="submission" date="2016-12" db="EMBL/GenBank/DDBJ databases">
        <title>Complete genome sequence of Clostridium kluyveri JZZ isolated from the pit mud of a Chinese flavor liquor-making factory.</title>
        <authorList>
            <person name="Wang Y."/>
        </authorList>
    </citation>
    <scope>NUCLEOTIDE SEQUENCE [LARGE SCALE GENOMIC DNA]</scope>
    <source>
        <strain evidence="1 2">JZZ</strain>
    </source>
</reference>
<dbReference type="InterPro" id="IPR027972">
    <property type="entry name" value="DUF4489"/>
</dbReference>
<name>A0A1L5FE92_CLOKL</name>
<evidence type="ECO:0008006" key="3">
    <source>
        <dbReference type="Google" id="ProtNLM"/>
    </source>
</evidence>
<gene>
    <name evidence="1" type="ORF">BS101_19510</name>
</gene>
<dbReference type="AlphaFoldDB" id="A0A1L5FE92"/>
<evidence type="ECO:0000313" key="1">
    <source>
        <dbReference type="EMBL" id="APM41334.1"/>
    </source>
</evidence>
<protein>
    <recommendedName>
        <fullName evidence="3">DUF4489 domain-containing protein</fullName>
    </recommendedName>
</protein>
<accession>A0A1L5FE92</accession>
<evidence type="ECO:0000313" key="2">
    <source>
        <dbReference type="Proteomes" id="UP000184604"/>
    </source>
</evidence>
<proteinExistence type="predicted"/>
<dbReference type="Proteomes" id="UP000184604">
    <property type="component" value="Chromosome"/>
</dbReference>
<organism evidence="1 2">
    <name type="scientific">Clostridium kluyveri</name>
    <dbReference type="NCBI Taxonomy" id="1534"/>
    <lineage>
        <taxon>Bacteria</taxon>
        <taxon>Bacillati</taxon>
        <taxon>Bacillota</taxon>
        <taxon>Clostridia</taxon>
        <taxon>Eubacteriales</taxon>
        <taxon>Clostridiaceae</taxon>
        <taxon>Clostridium</taxon>
    </lineage>
</organism>
<dbReference type="Pfam" id="PF14879">
    <property type="entry name" value="DUF4489"/>
    <property type="match status" value="1"/>
</dbReference>
<sequence length="168" mass="17698">MSDINLNNDYRHNCKINEPNLVILKCGEAGQIILPDTTPGGTTATIATVTIDTSKFCNPCTKLEFTSNIIATPTSPTAPVVGTLNFQVFRFCNDQQPIPIGGQFSLAVAQATAVPASTIFTFFVCDCNQCLNGCCTYAITVTAAGTIITGNIGVFAARLAAITVDNPE</sequence>
<dbReference type="EMBL" id="CP018335">
    <property type="protein sequence ID" value="APM41334.1"/>
    <property type="molecule type" value="Genomic_DNA"/>
</dbReference>